<protein>
    <recommendedName>
        <fullName evidence="5">Glutathione peroxidase</fullName>
    </recommendedName>
</protein>
<dbReference type="AlphaFoldDB" id="A0A239F2L9"/>
<feature type="active site" evidence="4">
    <location>
        <position position="73"/>
    </location>
</feature>
<dbReference type="RefSeq" id="WP_089241324.1">
    <property type="nucleotide sequence ID" value="NZ_FZOK01000011.1"/>
</dbReference>
<dbReference type="PANTHER" id="PTHR11592">
    <property type="entry name" value="GLUTATHIONE PEROXIDASE"/>
    <property type="match status" value="1"/>
</dbReference>
<dbReference type="SUPFAM" id="SSF52833">
    <property type="entry name" value="Thioredoxin-like"/>
    <property type="match status" value="1"/>
</dbReference>
<dbReference type="PRINTS" id="PR01011">
    <property type="entry name" value="GLUTPROXDASE"/>
</dbReference>
<dbReference type="PROSITE" id="PS51355">
    <property type="entry name" value="GLUTATHIONE_PEROXID_3"/>
    <property type="match status" value="1"/>
</dbReference>
<dbReference type="FunFam" id="3.40.30.10:FF:000010">
    <property type="entry name" value="Glutathione peroxidase"/>
    <property type="match status" value="1"/>
</dbReference>
<dbReference type="EMBL" id="FZOK01000011">
    <property type="protein sequence ID" value="SNS51250.1"/>
    <property type="molecule type" value="Genomic_DNA"/>
</dbReference>
<dbReference type="PIRSF" id="PIRSF000303">
    <property type="entry name" value="Glutathion_perox"/>
    <property type="match status" value="1"/>
</dbReference>
<evidence type="ECO:0000256" key="4">
    <source>
        <dbReference type="PIRSR" id="PIRSR000303-1"/>
    </source>
</evidence>
<gene>
    <name evidence="7" type="ORF">SAMN06295967_11187</name>
</gene>
<reference evidence="8" key="1">
    <citation type="submission" date="2017-06" db="EMBL/GenBank/DDBJ databases">
        <authorList>
            <person name="Varghese N."/>
            <person name="Submissions S."/>
        </authorList>
    </citation>
    <scope>NUCLEOTIDE SEQUENCE [LARGE SCALE GENOMIC DNA]</scope>
    <source>
        <strain evidence="8">5C</strain>
    </source>
</reference>
<dbReference type="GO" id="GO:0004601">
    <property type="term" value="F:peroxidase activity"/>
    <property type="evidence" value="ECO:0007669"/>
    <property type="project" value="UniProtKB-KW"/>
</dbReference>
<evidence type="ECO:0000256" key="6">
    <source>
        <dbReference type="SAM" id="SignalP"/>
    </source>
</evidence>
<dbReference type="PROSITE" id="PS51257">
    <property type="entry name" value="PROKAR_LIPOPROTEIN"/>
    <property type="match status" value="1"/>
</dbReference>
<keyword evidence="6" id="KW-0732">Signal</keyword>
<feature type="signal peptide" evidence="6">
    <location>
        <begin position="1"/>
        <end position="21"/>
    </location>
</feature>
<evidence type="ECO:0000256" key="3">
    <source>
        <dbReference type="ARBA" id="ARBA00023002"/>
    </source>
</evidence>
<dbReference type="CDD" id="cd00340">
    <property type="entry name" value="GSH_Peroxidase"/>
    <property type="match status" value="1"/>
</dbReference>
<evidence type="ECO:0000256" key="1">
    <source>
        <dbReference type="ARBA" id="ARBA00006926"/>
    </source>
</evidence>
<keyword evidence="3 5" id="KW-0560">Oxidoreductase</keyword>
<dbReference type="OrthoDB" id="9789406at2"/>
<dbReference type="InterPro" id="IPR000889">
    <property type="entry name" value="Glutathione_peroxidase"/>
</dbReference>
<dbReference type="Gene3D" id="3.40.30.10">
    <property type="entry name" value="Glutaredoxin"/>
    <property type="match status" value="1"/>
</dbReference>
<dbReference type="InterPro" id="IPR036249">
    <property type="entry name" value="Thioredoxin-like_sf"/>
</dbReference>
<evidence type="ECO:0000256" key="2">
    <source>
        <dbReference type="ARBA" id="ARBA00022559"/>
    </source>
</evidence>
<evidence type="ECO:0000313" key="8">
    <source>
        <dbReference type="Proteomes" id="UP000198480"/>
    </source>
</evidence>
<keyword evidence="2 5" id="KW-0575">Peroxidase</keyword>
<name>A0A239F2L9_9BACT</name>
<organism evidence="7 8">
    <name type="scientific">Belliella buryatensis</name>
    <dbReference type="NCBI Taxonomy" id="1500549"/>
    <lineage>
        <taxon>Bacteria</taxon>
        <taxon>Pseudomonadati</taxon>
        <taxon>Bacteroidota</taxon>
        <taxon>Cytophagia</taxon>
        <taxon>Cytophagales</taxon>
        <taxon>Cyclobacteriaceae</taxon>
        <taxon>Belliella</taxon>
    </lineage>
</organism>
<dbReference type="Pfam" id="PF00255">
    <property type="entry name" value="GSHPx"/>
    <property type="match status" value="1"/>
</dbReference>
<keyword evidence="8" id="KW-1185">Reference proteome</keyword>
<dbReference type="GO" id="GO:0006979">
    <property type="term" value="P:response to oxidative stress"/>
    <property type="evidence" value="ECO:0007669"/>
    <property type="project" value="InterPro"/>
</dbReference>
<comment type="similarity">
    <text evidence="1 5">Belongs to the glutathione peroxidase family.</text>
</comment>
<evidence type="ECO:0000256" key="5">
    <source>
        <dbReference type="RuleBase" id="RU000499"/>
    </source>
</evidence>
<evidence type="ECO:0000313" key="7">
    <source>
        <dbReference type="EMBL" id="SNS51250.1"/>
    </source>
</evidence>
<sequence length="195" mass="22157">MKKLLAIFVLIAFACTSSVQKPEKNNETKVTLDQMLMEKSIYDFTLNDIDGNSVDFAQFKGKKLLLVNVASKCGYTPQYADLQKLNEEYGDQVVILGFPANNFGGQEPGTNEDIKQFCSANYGVTFQMFDKISVKGADKHPLYRWLSDKDLNGWNDKEPSWNFCKYFIDENGELKKFFPSSVNPMDDEIIQLITA</sequence>
<dbReference type="InterPro" id="IPR029759">
    <property type="entry name" value="GPX_AS"/>
</dbReference>
<accession>A0A239F2L9</accession>
<proteinExistence type="inferred from homology"/>
<dbReference type="PANTHER" id="PTHR11592:SF78">
    <property type="entry name" value="GLUTATHIONE PEROXIDASE"/>
    <property type="match status" value="1"/>
</dbReference>
<feature type="chain" id="PRO_5013099659" description="Glutathione peroxidase" evidence="6">
    <location>
        <begin position="22"/>
        <end position="195"/>
    </location>
</feature>
<dbReference type="PROSITE" id="PS00460">
    <property type="entry name" value="GLUTATHIONE_PEROXID_1"/>
    <property type="match status" value="1"/>
</dbReference>
<dbReference type="Proteomes" id="UP000198480">
    <property type="component" value="Unassembled WGS sequence"/>
</dbReference>